<sequence>MTSVQSPVTDLTFLLGHAAHVLNTELTAAMESLGVMPRGFCVLSTAMDSELTQIQLAERCDLDKTTMVVTLDDLERQGLAERHPSPTDRRARIVKITDAGRDKVEQGKQIVAGIHEDVLGTLPAGEREAFLSALHRLSENRLATTAACDRTVRRRNAK</sequence>
<evidence type="ECO:0000313" key="3">
    <source>
        <dbReference type="Proteomes" id="UP001501237"/>
    </source>
</evidence>
<dbReference type="SUPFAM" id="SSF46785">
    <property type="entry name" value="Winged helix' DNA-binding domain"/>
    <property type="match status" value="1"/>
</dbReference>
<dbReference type="InterPro" id="IPR036390">
    <property type="entry name" value="WH_DNA-bd_sf"/>
</dbReference>
<dbReference type="Pfam" id="PF12802">
    <property type="entry name" value="MarR_2"/>
    <property type="match status" value="1"/>
</dbReference>
<dbReference type="PRINTS" id="PR00598">
    <property type="entry name" value="HTHMARR"/>
</dbReference>
<dbReference type="PANTHER" id="PTHR33164:SF43">
    <property type="entry name" value="HTH-TYPE TRANSCRIPTIONAL REPRESSOR YETL"/>
    <property type="match status" value="1"/>
</dbReference>
<proteinExistence type="predicted"/>
<dbReference type="RefSeq" id="WP_344831302.1">
    <property type="nucleotide sequence ID" value="NZ_BAAAUV010000010.1"/>
</dbReference>
<dbReference type="Gene3D" id="1.10.10.10">
    <property type="entry name" value="Winged helix-like DNA-binding domain superfamily/Winged helix DNA-binding domain"/>
    <property type="match status" value="1"/>
</dbReference>
<name>A0ABP6QCY3_9ACTN</name>
<dbReference type="EMBL" id="BAAAUV010000010">
    <property type="protein sequence ID" value="GAA3219691.1"/>
    <property type="molecule type" value="Genomic_DNA"/>
</dbReference>
<dbReference type="InterPro" id="IPR039422">
    <property type="entry name" value="MarR/SlyA-like"/>
</dbReference>
<evidence type="ECO:0000259" key="1">
    <source>
        <dbReference type="PROSITE" id="PS50995"/>
    </source>
</evidence>
<dbReference type="InterPro" id="IPR036388">
    <property type="entry name" value="WH-like_DNA-bd_sf"/>
</dbReference>
<dbReference type="PROSITE" id="PS50995">
    <property type="entry name" value="HTH_MARR_2"/>
    <property type="match status" value="1"/>
</dbReference>
<dbReference type="PANTHER" id="PTHR33164">
    <property type="entry name" value="TRANSCRIPTIONAL REGULATOR, MARR FAMILY"/>
    <property type="match status" value="1"/>
</dbReference>
<organism evidence="2 3">
    <name type="scientific">Actinocorallia longicatena</name>
    <dbReference type="NCBI Taxonomy" id="111803"/>
    <lineage>
        <taxon>Bacteria</taxon>
        <taxon>Bacillati</taxon>
        <taxon>Actinomycetota</taxon>
        <taxon>Actinomycetes</taxon>
        <taxon>Streptosporangiales</taxon>
        <taxon>Thermomonosporaceae</taxon>
        <taxon>Actinocorallia</taxon>
    </lineage>
</organism>
<feature type="domain" description="HTH marR-type" evidence="1">
    <location>
        <begin position="8"/>
        <end position="139"/>
    </location>
</feature>
<dbReference type="Proteomes" id="UP001501237">
    <property type="component" value="Unassembled WGS sequence"/>
</dbReference>
<reference evidence="3" key="1">
    <citation type="journal article" date="2019" name="Int. J. Syst. Evol. Microbiol.">
        <title>The Global Catalogue of Microorganisms (GCM) 10K type strain sequencing project: providing services to taxonomists for standard genome sequencing and annotation.</title>
        <authorList>
            <consortium name="The Broad Institute Genomics Platform"/>
            <consortium name="The Broad Institute Genome Sequencing Center for Infectious Disease"/>
            <person name="Wu L."/>
            <person name="Ma J."/>
        </authorList>
    </citation>
    <scope>NUCLEOTIDE SEQUENCE [LARGE SCALE GENOMIC DNA]</scope>
    <source>
        <strain evidence="3">JCM 9377</strain>
    </source>
</reference>
<accession>A0ABP6QCY3</accession>
<dbReference type="InterPro" id="IPR000835">
    <property type="entry name" value="HTH_MarR-typ"/>
</dbReference>
<keyword evidence="3" id="KW-1185">Reference proteome</keyword>
<gene>
    <name evidence="2" type="ORF">GCM10010468_43880</name>
</gene>
<dbReference type="SMART" id="SM00347">
    <property type="entry name" value="HTH_MARR"/>
    <property type="match status" value="1"/>
</dbReference>
<comment type="caution">
    <text evidence="2">The sequence shown here is derived from an EMBL/GenBank/DDBJ whole genome shotgun (WGS) entry which is preliminary data.</text>
</comment>
<protein>
    <submittedName>
        <fullName evidence="2">MarR family winged helix-turn-helix transcriptional regulator</fullName>
    </submittedName>
</protein>
<evidence type="ECO:0000313" key="2">
    <source>
        <dbReference type="EMBL" id="GAA3219691.1"/>
    </source>
</evidence>